<dbReference type="InterPro" id="IPR023631">
    <property type="entry name" value="Amidase_dom"/>
</dbReference>
<dbReference type="AlphaFoldDB" id="A0A5M3XZF6"/>
<dbReference type="PANTHER" id="PTHR11895">
    <property type="entry name" value="TRANSAMIDASE"/>
    <property type="match status" value="1"/>
</dbReference>
<proteinExistence type="predicted"/>
<dbReference type="OrthoDB" id="182039at2"/>
<comment type="caution">
    <text evidence="2">The sequence shown here is derived from an EMBL/GenBank/DDBJ whole genome shotgun (WGS) entry which is preliminary data.</text>
</comment>
<dbReference type="InterPro" id="IPR000120">
    <property type="entry name" value="Amidase"/>
</dbReference>
<protein>
    <submittedName>
        <fullName evidence="2">Amidase</fullName>
    </submittedName>
</protein>
<evidence type="ECO:0000313" key="3">
    <source>
        <dbReference type="Proteomes" id="UP000377595"/>
    </source>
</evidence>
<gene>
    <name evidence="2" type="ORF">Aple_078300</name>
</gene>
<dbReference type="EMBL" id="BLAF01000059">
    <property type="protein sequence ID" value="GES24931.1"/>
    <property type="molecule type" value="Genomic_DNA"/>
</dbReference>
<dbReference type="InterPro" id="IPR036928">
    <property type="entry name" value="AS_sf"/>
</dbReference>
<dbReference type="Pfam" id="PF01425">
    <property type="entry name" value="Amidase"/>
    <property type="match status" value="1"/>
</dbReference>
<accession>A0A5M3XZF6</accession>
<dbReference type="GO" id="GO:0003824">
    <property type="term" value="F:catalytic activity"/>
    <property type="evidence" value="ECO:0007669"/>
    <property type="project" value="InterPro"/>
</dbReference>
<dbReference type="Gene3D" id="3.90.1300.10">
    <property type="entry name" value="Amidase signature (AS) domain"/>
    <property type="match status" value="1"/>
</dbReference>
<dbReference type="RefSeq" id="WP_155349733.1">
    <property type="nucleotide sequence ID" value="NZ_BAAAHM010000034.1"/>
</dbReference>
<dbReference type="PANTHER" id="PTHR11895:SF76">
    <property type="entry name" value="INDOLEACETAMIDE HYDROLASE"/>
    <property type="match status" value="1"/>
</dbReference>
<keyword evidence="3" id="KW-1185">Reference proteome</keyword>
<name>A0A5M3XZF6_9ACTN</name>
<sequence>MSEQPLHYWNATDLAAAIRRRELSAVEVMRAHLDRIEEVNPKVNSIVAPIPASAALAAAREADSAVARGDELGVLHGLPTAVKDLLDVRGLPTTYGSAAFADAAPSTRDSLLVTRLREAGAIVIGKTNTPEHGVGTLTFNPVYGVTRNPWNLATHGGGSSGAAAALAAGMLPVADGSDSGGSLRYPSSFCNTVGLRTTAGRVPADAPGSGWSPHSVLGPMARNSLDAGLMLAAIAGPDIAAPLSIEDAPEVFAALSPARLDGVRIGWSKDADGLPVDPEVRAAYALARTRLEALGAVIEDVEIDFSDADEAWEIVEMFGFFSFGWPGVEATPERYRPDFVRNVQQGGAYSAKEIAHGFALRTEIYRRTARLLRDYELFVTPATPVTAPPADVEWVEEIDGVKFDRYFRWQRMANRITMTGHPALVTPGGFTASGMPFGLQLVGRMRAEASLLAYGAAIEAGTGFTQLRPRDI</sequence>
<feature type="domain" description="Amidase" evidence="1">
    <location>
        <begin position="27"/>
        <end position="452"/>
    </location>
</feature>
<dbReference type="SUPFAM" id="SSF75304">
    <property type="entry name" value="Amidase signature (AS) enzymes"/>
    <property type="match status" value="1"/>
</dbReference>
<dbReference type="Proteomes" id="UP000377595">
    <property type="component" value="Unassembled WGS sequence"/>
</dbReference>
<evidence type="ECO:0000313" key="2">
    <source>
        <dbReference type="EMBL" id="GES24931.1"/>
    </source>
</evidence>
<evidence type="ECO:0000259" key="1">
    <source>
        <dbReference type="Pfam" id="PF01425"/>
    </source>
</evidence>
<reference evidence="2 3" key="1">
    <citation type="submission" date="2019-10" db="EMBL/GenBank/DDBJ databases">
        <title>Whole genome shotgun sequence of Acrocarpospora pleiomorpha NBRC 16267.</title>
        <authorList>
            <person name="Ichikawa N."/>
            <person name="Kimura A."/>
            <person name="Kitahashi Y."/>
            <person name="Komaki H."/>
            <person name="Oguchi A."/>
        </authorList>
    </citation>
    <scope>NUCLEOTIDE SEQUENCE [LARGE SCALE GENOMIC DNA]</scope>
    <source>
        <strain evidence="2 3">NBRC 16267</strain>
    </source>
</reference>
<organism evidence="2 3">
    <name type="scientific">Acrocarpospora pleiomorpha</name>
    <dbReference type="NCBI Taxonomy" id="90975"/>
    <lineage>
        <taxon>Bacteria</taxon>
        <taxon>Bacillati</taxon>
        <taxon>Actinomycetota</taxon>
        <taxon>Actinomycetes</taxon>
        <taxon>Streptosporangiales</taxon>
        <taxon>Streptosporangiaceae</taxon>
        <taxon>Acrocarpospora</taxon>
    </lineage>
</organism>